<evidence type="ECO:0008006" key="3">
    <source>
        <dbReference type="Google" id="ProtNLM"/>
    </source>
</evidence>
<protein>
    <recommendedName>
        <fullName evidence="3">DUF2793 domain-containing protein</fullName>
    </recommendedName>
</protein>
<proteinExistence type="predicted"/>
<name>A0A1U7DE49_9RHOB</name>
<reference evidence="1 2" key="1">
    <citation type="submission" date="2016-03" db="EMBL/GenBank/DDBJ databases">
        <title>Deep-sea bacteria in the southern Pacific.</title>
        <authorList>
            <person name="Tang K."/>
        </authorList>
    </citation>
    <scope>NUCLEOTIDE SEQUENCE [LARGE SCALE GENOMIC DNA]</scope>
    <source>
        <strain evidence="1 2">JLT2016</strain>
        <plasmid evidence="2">Plasmid ptpro6</plasmid>
    </source>
</reference>
<dbReference type="InterPro" id="IPR021251">
    <property type="entry name" value="DUF2793"/>
</dbReference>
<evidence type="ECO:0000313" key="1">
    <source>
        <dbReference type="EMBL" id="APX26340.1"/>
    </source>
</evidence>
<geneLocation type="plasmid" evidence="2">
    <name>ptpro6</name>
</geneLocation>
<organism evidence="1 2">
    <name type="scientific">Salipiger profundus</name>
    <dbReference type="NCBI Taxonomy" id="1229727"/>
    <lineage>
        <taxon>Bacteria</taxon>
        <taxon>Pseudomonadati</taxon>
        <taxon>Pseudomonadota</taxon>
        <taxon>Alphaproteobacteria</taxon>
        <taxon>Rhodobacterales</taxon>
        <taxon>Roseobacteraceae</taxon>
        <taxon>Salipiger</taxon>
    </lineage>
</organism>
<dbReference type="RefSeq" id="WP_076625973.1">
    <property type="nucleotide sequence ID" value="NZ_BMEW01000010.1"/>
</dbReference>
<gene>
    <name evidence="1" type="ORF">Ga0080559_TMP5240</name>
</gene>
<accession>A0A1U7DE49</accession>
<dbReference type="Pfam" id="PF10983">
    <property type="entry name" value="DUF2793"/>
    <property type="match status" value="1"/>
</dbReference>
<dbReference type="AlphaFoldDB" id="A0A1U7DE49"/>
<dbReference type="KEGG" id="tpro:Ga0080559_TMP5240"/>
<keyword evidence="1" id="KW-0614">Plasmid</keyword>
<dbReference type="Proteomes" id="UP000186559">
    <property type="component" value="Plasmid pTPRO6"/>
</dbReference>
<keyword evidence="2" id="KW-1185">Reference proteome</keyword>
<sequence length="219" mass="22561">MTENSPRLGLPYLMPAQAQKHVTHNEALERLDLLAQCVLAGLGSVTPPATPAPGETHALGAAPTGAWAGHAGEIAYWTGVAWTFTAPREGWRAWDAAGGRAEAYHRGNVLGAVGGAGGSPTGALFEHGSTANGQYMRAAGGLQICWHEITTSASATTDWTFPALFAAPPVCFGTPHGGLDAVSLRTALIDHNSAGFNTIDGSGARVAQSLRVLALGLWS</sequence>
<dbReference type="EMBL" id="CP014802">
    <property type="protein sequence ID" value="APX26340.1"/>
    <property type="molecule type" value="Genomic_DNA"/>
</dbReference>
<evidence type="ECO:0000313" key="2">
    <source>
        <dbReference type="Proteomes" id="UP000186559"/>
    </source>
</evidence>